<evidence type="ECO:0000313" key="2">
    <source>
        <dbReference type="Proteomes" id="UP000790377"/>
    </source>
</evidence>
<accession>A0ACB8AG84</accession>
<gene>
    <name evidence="1" type="ORF">BJ138DRAFT_779167</name>
</gene>
<keyword evidence="2" id="KW-1185">Reference proteome</keyword>
<organism evidence="1 2">
    <name type="scientific">Hygrophoropsis aurantiaca</name>
    <dbReference type="NCBI Taxonomy" id="72124"/>
    <lineage>
        <taxon>Eukaryota</taxon>
        <taxon>Fungi</taxon>
        <taxon>Dikarya</taxon>
        <taxon>Basidiomycota</taxon>
        <taxon>Agaricomycotina</taxon>
        <taxon>Agaricomycetes</taxon>
        <taxon>Agaricomycetidae</taxon>
        <taxon>Boletales</taxon>
        <taxon>Coniophorineae</taxon>
        <taxon>Hygrophoropsidaceae</taxon>
        <taxon>Hygrophoropsis</taxon>
    </lineage>
</organism>
<dbReference type="Proteomes" id="UP000790377">
    <property type="component" value="Unassembled WGS sequence"/>
</dbReference>
<dbReference type="EMBL" id="MU267649">
    <property type="protein sequence ID" value="KAH7912561.1"/>
    <property type="molecule type" value="Genomic_DNA"/>
</dbReference>
<proteinExistence type="predicted"/>
<protein>
    <submittedName>
        <fullName evidence="1">Uncharacterized protein</fullName>
    </submittedName>
</protein>
<name>A0ACB8AG84_9AGAM</name>
<reference evidence="1" key="1">
    <citation type="journal article" date="2021" name="New Phytol.">
        <title>Evolutionary innovations through gain and loss of genes in the ectomycorrhizal Boletales.</title>
        <authorList>
            <person name="Wu G."/>
            <person name="Miyauchi S."/>
            <person name="Morin E."/>
            <person name="Kuo A."/>
            <person name="Drula E."/>
            <person name="Varga T."/>
            <person name="Kohler A."/>
            <person name="Feng B."/>
            <person name="Cao Y."/>
            <person name="Lipzen A."/>
            <person name="Daum C."/>
            <person name="Hundley H."/>
            <person name="Pangilinan J."/>
            <person name="Johnson J."/>
            <person name="Barry K."/>
            <person name="LaButti K."/>
            <person name="Ng V."/>
            <person name="Ahrendt S."/>
            <person name="Min B."/>
            <person name="Choi I.G."/>
            <person name="Park H."/>
            <person name="Plett J.M."/>
            <person name="Magnuson J."/>
            <person name="Spatafora J.W."/>
            <person name="Nagy L.G."/>
            <person name="Henrissat B."/>
            <person name="Grigoriev I.V."/>
            <person name="Yang Z.L."/>
            <person name="Xu J."/>
            <person name="Martin F.M."/>
        </authorList>
    </citation>
    <scope>NUCLEOTIDE SEQUENCE</scope>
    <source>
        <strain evidence="1">ATCC 28755</strain>
    </source>
</reference>
<evidence type="ECO:0000313" key="1">
    <source>
        <dbReference type="EMBL" id="KAH7912561.1"/>
    </source>
</evidence>
<comment type="caution">
    <text evidence="1">The sequence shown here is derived from an EMBL/GenBank/DDBJ whole genome shotgun (WGS) entry which is preliminary data.</text>
</comment>
<sequence>MIAFPRKNQLAPSLPCEIVQEIFILCLPPLETEWGGYTDNPKHHPPAIGVPVRLSHVSRAWRSIAHATPLLWTDVCVHNPSPQRDAAVVKHVLQYSTNRPINVCMVVDGYKTGYIDCDNEMEPEYMEYLGTHISELFRHADRMRSFRMFFKHWVRLWGDSVFIPPLPRLEELKISVYVGDRSIRRLFPLFNSPRLQKVSWLCPDYPEPLNRMGAQIKQLVCPDLACFDDDDEQTTALLRACPNLIYLDAHHDGPPMSHSAAFVSLPALHTFRSSDIGLHACVAPNLRHLTLECCFEVYGRIRLAQFLNQSPQLEHLSLDLSGYRTPDDLVSELAPLTPRLVALKLTLQTIPDAPSLDQIFELFTHTAHSALTPALPELQNFTLDIRRELYFRQKLGPLVYDPEILLRMMESRCNNCGQDAVAVLRSYTMNYEDDKSGLINDAPLSRMAGAKERLEVLEGRGLVLGGNTFAAILGGSRLA</sequence>